<feature type="transmembrane region" description="Helical" evidence="7">
    <location>
        <begin position="52"/>
        <end position="76"/>
    </location>
</feature>
<comment type="caution">
    <text evidence="8">The sequence shown here is derived from an EMBL/GenBank/DDBJ whole genome shotgun (WGS) entry which is preliminary data.</text>
</comment>
<evidence type="ECO:0000256" key="5">
    <source>
        <dbReference type="ARBA" id="ARBA00022989"/>
    </source>
</evidence>
<dbReference type="PANTHER" id="PTHR48090:SF1">
    <property type="entry name" value="PROPHAGE BACTOPRENOL GLUCOSYL TRANSFERASE HOMOLOG"/>
    <property type="match status" value="1"/>
</dbReference>
<organism evidence="8">
    <name type="scientific">bioreactor metagenome</name>
    <dbReference type="NCBI Taxonomy" id="1076179"/>
    <lineage>
        <taxon>unclassified sequences</taxon>
        <taxon>metagenomes</taxon>
        <taxon>ecological metagenomes</taxon>
    </lineage>
</organism>
<evidence type="ECO:0000256" key="6">
    <source>
        <dbReference type="ARBA" id="ARBA00023136"/>
    </source>
</evidence>
<evidence type="ECO:0000256" key="3">
    <source>
        <dbReference type="ARBA" id="ARBA00022679"/>
    </source>
</evidence>
<gene>
    <name evidence="8" type="ORF">SDC9_142809</name>
</gene>
<evidence type="ECO:0000256" key="4">
    <source>
        <dbReference type="ARBA" id="ARBA00022692"/>
    </source>
</evidence>
<comment type="subcellular location">
    <subcellularLocation>
        <location evidence="1">Membrane</location>
        <topology evidence="1">Multi-pass membrane protein</topology>
    </subcellularLocation>
</comment>
<protein>
    <submittedName>
        <fullName evidence="8">Putative glycosyltransferase</fullName>
        <ecNumber evidence="8">2.4.-.-</ecNumber>
    </submittedName>
</protein>
<dbReference type="GO" id="GO:0016757">
    <property type="term" value="F:glycosyltransferase activity"/>
    <property type="evidence" value="ECO:0007669"/>
    <property type="project" value="UniProtKB-KW"/>
</dbReference>
<dbReference type="EC" id="2.4.-.-" evidence="8"/>
<keyword evidence="4 7" id="KW-0812">Transmembrane</keyword>
<name>A0A645E1J2_9ZZZZ</name>
<evidence type="ECO:0000313" key="8">
    <source>
        <dbReference type="EMBL" id="MPM95654.1"/>
    </source>
</evidence>
<sequence>MVRLAMDGIMSFSTKPLKIVTSIGFFTVLISFLVLIYALVQKFRGHTDAGWASLMTAITFFSGIQLISLGIIGGYIGRIYEEARNRPNYIIADKRGFTHDISTAPDESPKR</sequence>
<dbReference type="EMBL" id="VSSQ01042125">
    <property type="protein sequence ID" value="MPM95654.1"/>
    <property type="molecule type" value="Genomic_DNA"/>
</dbReference>
<dbReference type="InterPro" id="IPR050256">
    <property type="entry name" value="Glycosyltransferase_2"/>
</dbReference>
<dbReference type="GO" id="GO:0005886">
    <property type="term" value="C:plasma membrane"/>
    <property type="evidence" value="ECO:0007669"/>
    <property type="project" value="TreeGrafter"/>
</dbReference>
<reference evidence="8" key="1">
    <citation type="submission" date="2019-08" db="EMBL/GenBank/DDBJ databases">
        <authorList>
            <person name="Kucharzyk K."/>
            <person name="Murdoch R.W."/>
            <person name="Higgins S."/>
            <person name="Loffler F."/>
        </authorList>
    </citation>
    <scope>NUCLEOTIDE SEQUENCE</scope>
</reference>
<accession>A0A645E1J2</accession>
<evidence type="ECO:0000256" key="2">
    <source>
        <dbReference type="ARBA" id="ARBA00022676"/>
    </source>
</evidence>
<keyword evidence="2 8" id="KW-0328">Glycosyltransferase</keyword>
<feature type="transmembrane region" description="Helical" evidence="7">
    <location>
        <begin position="20"/>
        <end position="40"/>
    </location>
</feature>
<keyword evidence="6 7" id="KW-0472">Membrane</keyword>
<evidence type="ECO:0000256" key="7">
    <source>
        <dbReference type="SAM" id="Phobius"/>
    </source>
</evidence>
<proteinExistence type="predicted"/>
<keyword evidence="5 7" id="KW-1133">Transmembrane helix</keyword>
<dbReference type="AlphaFoldDB" id="A0A645E1J2"/>
<dbReference type="PANTHER" id="PTHR48090">
    <property type="entry name" value="UNDECAPRENYL-PHOSPHATE 4-DEOXY-4-FORMAMIDO-L-ARABINOSE TRANSFERASE-RELATED"/>
    <property type="match status" value="1"/>
</dbReference>
<keyword evidence="3 8" id="KW-0808">Transferase</keyword>
<evidence type="ECO:0000256" key="1">
    <source>
        <dbReference type="ARBA" id="ARBA00004141"/>
    </source>
</evidence>